<dbReference type="Proteomes" id="UP000027361">
    <property type="component" value="Unassembled WGS sequence"/>
</dbReference>
<keyword evidence="1" id="KW-0812">Transmembrane</keyword>
<keyword evidence="1" id="KW-0472">Membrane</keyword>
<feature type="transmembrane region" description="Helical" evidence="1">
    <location>
        <begin position="74"/>
        <end position="92"/>
    </location>
</feature>
<dbReference type="HOGENOM" id="CLU_076143_0_0_1"/>
<feature type="transmembrane region" description="Helical" evidence="1">
    <location>
        <begin position="12"/>
        <end position="31"/>
    </location>
</feature>
<dbReference type="EMBL" id="JMSN01000025">
    <property type="protein sequence ID" value="KDN48465.1"/>
    <property type="molecule type" value="Genomic_DNA"/>
</dbReference>
<evidence type="ECO:0000313" key="3">
    <source>
        <dbReference type="Proteomes" id="UP000027361"/>
    </source>
</evidence>
<dbReference type="OrthoDB" id="60858at2759"/>
<dbReference type="GeneID" id="25263179"/>
<dbReference type="PANTHER" id="PTHR37919:SF2">
    <property type="entry name" value="EXPERA DOMAIN-CONTAINING PROTEIN"/>
    <property type="match status" value="1"/>
</dbReference>
<evidence type="ECO:0000256" key="1">
    <source>
        <dbReference type="SAM" id="Phobius"/>
    </source>
</evidence>
<organism evidence="2 3">
    <name type="scientific">Tilletiaria anomala (strain ATCC 24038 / CBS 436.72 / UBC 951)</name>
    <dbReference type="NCBI Taxonomy" id="1037660"/>
    <lineage>
        <taxon>Eukaryota</taxon>
        <taxon>Fungi</taxon>
        <taxon>Dikarya</taxon>
        <taxon>Basidiomycota</taxon>
        <taxon>Ustilaginomycotina</taxon>
        <taxon>Exobasidiomycetes</taxon>
        <taxon>Georgefischeriales</taxon>
        <taxon>Tilletiariaceae</taxon>
        <taxon>Tilletiaria</taxon>
    </lineage>
</organism>
<keyword evidence="3" id="KW-1185">Reference proteome</keyword>
<name>A0A066WCH0_TILAU</name>
<gene>
    <name evidence="2" type="ORF">K437DRAFT_245637</name>
</gene>
<sequence length="196" mass="22080">MMSIHKPSTFIGVWFLISSLIVCWDTGYILLRPRSMKGGDLHWIWAPYELYGTIDYIYGPTAWNAMDGFPKAQSVMNIAETILNFLYLYLAYVDKSLEALCIAPVIGFTAVIMTASKTVLYLFNDWFCGPSGWCKTGHNDWKTYIFLWFIPNTPWIFVPTTIAYLLGREIVANLTIAGKVTQGGARGAAARKSKSH</sequence>
<comment type="caution">
    <text evidence="2">The sequence shown here is derived from an EMBL/GenBank/DDBJ whole genome shotgun (WGS) entry which is preliminary data.</text>
</comment>
<evidence type="ECO:0008006" key="4">
    <source>
        <dbReference type="Google" id="ProtNLM"/>
    </source>
</evidence>
<keyword evidence="1" id="KW-1133">Transmembrane helix</keyword>
<accession>A0A066WCH0</accession>
<feature type="transmembrane region" description="Helical" evidence="1">
    <location>
        <begin position="99"/>
        <end position="123"/>
    </location>
</feature>
<evidence type="ECO:0000313" key="2">
    <source>
        <dbReference type="EMBL" id="KDN48465.1"/>
    </source>
</evidence>
<dbReference type="OMA" id="LHSPIWT"/>
<proteinExistence type="predicted"/>
<reference evidence="2 3" key="1">
    <citation type="submission" date="2014-05" db="EMBL/GenBank/DDBJ databases">
        <title>Draft genome sequence of a rare smut relative, Tilletiaria anomala UBC 951.</title>
        <authorList>
            <consortium name="DOE Joint Genome Institute"/>
            <person name="Toome M."/>
            <person name="Kuo A."/>
            <person name="Henrissat B."/>
            <person name="Lipzen A."/>
            <person name="Tritt A."/>
            <person name="Yoshinaga Y."/>
            <person name="Zane M."/>
            <person name="Barry K."/>
            <person name="Grigoriev I.V."/>
            <person name="Spatafora J.W."/>
            <person name="Aimea M.C."/>
        </authorList>
    </citation>
    <scope>NUCLEOTIDE SEQUENCE [LARGE SCALE GENOMIC DNA]</scope>
    <source>
        <strain evidence="2 3">UBC 951</strain>
    </source>
</reference>
<feature type="transmembrane region" description="Helical" evidence="1">
    <location>
        <begin position="143"/>
        <end position="166"/>
    </location>
</feature>
<protein>
    <recommendedName>
        <fullName evidence="4">EXPERA domain-containing protein</fullName>
    </recommendedName>
</protein>
<dbReference type="RefSeq" id="XP_013244121.1">
    <property type="nucleotide sequence ID" value="XM_013388667.1"/>
</dbReference>
<dbReference type="PANTHER" id="PTHR37919">
    <property type="entry name" value="PROTEIN CBG05606"/>
    <property type="match status" value="1"/>
</dbReference>
<dbReference type="STRING" id="1037660.A0A066WCH0"/>
<dbReference type="InParanoid" id="A0A066WCH0"/>
<dbReference type="AlphaFoldDB" id="A0A066WCH0"/>